<keyword evidence="3" id="KW-1185">Reference proteome</keyword>
<dbReference type="PANTHER" id="PTHR13906">
    <property type="entry name" value="PORCUPINE"/>
    <property type="match status" value="1"/>
</dbReference>
<keyword evidence="1" id="KW-1133">Transmembrane helix</keyword>
<feature type="transmembrane region" description="Helical" evidence="1">
    <location>
        <begin position="70"/>
        <end position="90"/>
    </location>
</feature>
<dbReference type="Proteomes" id="UP001626550">
    <property type="component" value="Unassembled WGS sequence"/>
</dbReference>
<comment type="caution">
    <text evidence="2">The sequence shown here is derived from an EMBL/GenBank/DDBJ whole genome shotgun (WGS) entry which is preliminary data.</text>
</comment>
<evidence type="ECO:0000313" key="2">
    <source>
        <dbReference type="EMBL" id="KAL3315978.1"/>
    </source>
</evidence>
<evidence type="ECO:0000256" key="1">
    <source>
        <dbReference type="SAM" id="Phobius"/>
    </source>
</evidence>
<feature type="transmembrane region" description="Helical" evidence="1">
    <location>
        <begin position="31"/>
        <end position="49"/>
    </location>
</feature>
<proteinExistence type="predicted"/>
<protein>
    <submittedName>
        <fullName evidence="2">Uncharacterized protein</fullName>
    </submittedName>
</protein>
<gene>
    <name evidence="2" type="ORF">Ciccas_005386</name>
</gene>
<accession>A0ABD2Q917</accession>
<sequence>MILAMKSVSFVEEYIKKEDGLHFGRAFPNSLVYLSYCLWPATLLFGPWISLKQYLGFFCLCRNGNCFSRALTSFGRFCIVMMQAISFLLYSTCISSYLFDHFEDQSTKLSYWIDAYAKSQSFRFGHYFVNFFSESLLHLNGYADDTKINESKCSCNYHICIDLNKESDVKNLPYAANESQLNFCSSKDLRIVHPLTIEFPRSLVQVVVHWNISMHIWLKNCTFERNFYSQL</sequence>
<keyword evidence="1" id="KW-0472">Membrane</keyword>
<dbReference type="InterPro" id="IPR049941">
    <property type="entry name" value="LPLAT_7/PORCN-like"/>
</dbReference>
<reference evidence="2 3" key="1">
    <citation type="submission" date="2024-11" db="EMBL/GenBank/DDBJ databases">
        <title>Adaptive evolution of stress response genes in parasites aligns with host niche diversity.</title>
        <authorList>
            <person name="Hahn C."/>
            <person name="Resl P."/>
        </authorList>
    </citation>
    <scope>NUCLEOTIDE SEQUENCE [LARGE SCALE GENOMIC DNA]</scope>
    <source>
        <strain evidence="2">EGGRZ-B1_66</strain>
        <tissue evidence="2">Body</tissue>
    </source>
</reference>
<dbReference type="AlphaFoldDB" id="A0ABD2Q917"/>
<organism evidence="2 3">
    <name type="scientific">Cichlidogyrus casuarinus</name>
    <dbReference type="NCBI Taxonomy" id="1844966"/>
    <lineage>
        <taxon>Eukaryota</taxon>
        <taxon>Metazoa</taxon>
        <taxon>Spiralia</taxon>
        <taxon>Lophotrochozoa</taxon>
        <taxon>Platyhelminthes</taxon>
        <taxon>Monogenea</taxon>
        <taxon>Monopisthocotylea</taxon>
        <taxon>Dactylogyridea</taxon>
        <taxon>Ancyrocephalidae</taxon>
        <taxon>Cichlidogyrus</taxon>
    </lineage>
</organism>
<keyword evidence="1" id="KW-0812">Transmembrane</keyword>
<dbReference type="PANTHER" id="PTHR13906:SF12">
    <property type="entry name" value="PROTEIN-SERINE O-PALMITOLEOYLTRANSFERASE PORCUPINE"/>
    <property type="match status" value="1"/>
</dbReference>
<evidence type="ECO:0000313" key="3">
    <source>
        <dbReference type="Proteomes" id="UP001626550"/>
    </source>
</evidence>
<name>A0ABD2Q917_9PLAT</name>
<dbReference type="EMBL" id="JBJKFK010000628">
    <property type="protein sequence ID" value="KAL3315978.1"/>
    <property type="molecule type" value="Genomic_DNA"/>
</dbReference>